<evidence type="ECO:0000313" key="8">
    <source>
        <dbReference type="Proteomes" id="UP000663929"/>
    </source>
</evidence>
<dbReference type="Gene3D" id="1.10.10.10">
    <property type="entry name" value="Winged helix-like DNA-binding domain superfamily/Winged helix DNA-binding domain"/>
    <property type="match status" value="1"/>
</dbReference>
<dbReference type="InterPro" id="IPR015424">
    <property type="entry name" value="PyrdxlP-dep_Trfase"/>
</dbReference>
<dbReference type="CDD" id="cd00609">
    <property type="entry name" value="AAT_like"/>
    <property type="match status" value="1"/>
</dbReference>
<evidence type="ECO:0000256" key="3">
    <source>
        <dbReference type="ARBA" id="ARBA00023015"/>
    </source>
</evidence>
<dbReference type="AlphaFoldDB" id="A0A8A4TIL2"/>
<dbReference type="Pfam" id="PF00155">
    <property type="entry name" value="Aminotran_1_2"/>
    <property type="match status" value="1"/>
</dbReference>
<evidence type="ECO:0000313" key="7">
    <source>
        <dbReference type="EMBL" id="QTD48691.1"/>
    </source>
</evidence>
<dbReference type="InterPro" id="IPR036388">
    <property type="entry name" value="WH-like_DNA-bd_sf"/>
</dbReference>
<dbReference type="InterPro" id="IPR015422">
    <property type="entry name" value="PyrdxlP-dep_Trfase_small"/>
</dbReference>
<keyword evidence="3" id="KW-0805">Transcription regulation</keyword>
<dbReference type="GO" id="GO:0003700">
    <property type="term" value="F:DNA-binding transcription factor activity"/>
    <property type="evidence" value="ECO:0007669"/>
    <property type="project" value="InterPro"/>
</dbReference>
<dbReference type="CDD" id="cd07377">
    <property type="entry name" value="WHTH_GntR"/>
    <property type="match status" value="1"/>
</dbReference>
<dbReference type="RefSeq" id="WP_237378342.1">
    <property type="nucleotide sequence ID" value="NZ_CP071793.1"/>
</dbReference>
<dbReference type="SUPFAM" id="SSF46785">
    <property type="entry name" value="Winged helix' DNA-binding domain"/>
    <property type="match status" value="1"/>
</dbReference>
<dbReference type="GO" id="GO:0030170">
    <property type="term" value="F:pyridoxal phosphate binding"/>
    <property type="evidence" value="ECO:0007669"/>
    <property type="project" value="InterPro"/>
</dbReference>
<comment type="similarity">
    <text evidence="1">In the C-terminal section; belongs to the class-I pyridoxal-phosphate-dependent aminotransferase family.</text>
</comment>
<keyword evidence="4" id="KW-0238">DNA-binding</keyword>
<dbReference type="Gene3D" id="3.40.640.10">
    <property type="entry name" value="Type I PLP-dependent aspartate aminotransferase-like (Major domain)"/>
    <property type="match status" value="1"/>
</dbReference>
<dbReference type="PROSITE" id="PS50949">
    <property type="entry name" value="HTH_GNTR"/>
    <property type="match status" value="1"/>
</dbReference>
<dbReference type="InterPro" id="IPR036390">
    <property type="entry name" value="WH_DNA-bd_sf"/>
</dbReference>
<dbReference type="EMBL" id="CP071793">
    <property type="protein sequence ID" value="QTD48691.1"/>
    <property type="molecule type" value="Genomic_DNA"/>
</dbReference>
<dbReference type="InterPro" id="IPR004839">
    <property type="entry name" value="Aminotransferase_I/II_large"/>
</dbReference>
<dbReference type="SMART" id="SM00345">
    <property type="entry name" value="HTH_GNTR"/>
    <property type="match status" value="1"/>
</dbReference>
<keyword evidence="5" id="KW-0804">Transcription</keyword>
<evidence type="ECO:0000256" key="1">
    <source>
        <dbReference type="ARBA" id="ARBA00005384"/>
    </source>
</evidence>
<accession>A0A8A4TIL2</accession>
<feature type="domain" description="HTH gntR-type" evidence="6">
    <location>
        <begin position="11"/>
        <end position="79"/>
    </location>
</feature>
<organism evidence="7 8">
    <name type="scientific">Sulfidibacter corallicola</name>
    <dbReference type="NCBI Taxonomy" id="2818388"/>
    <lineage>
        <taxon>Bacteria</taxon>
        <taxon>Pseudomonadati</taxon>
        <taxon>Acidobacteriota</taxon>
        <taxon>Holophagae</taxon>
        <taxon>Acanthopleuribacterales</taxon>
        <taxon>Acanthopleuribacteraceae</taxon>
        <taxon>Sulfidibacter</taxon>
    </lineage>
</organism>
<dbReference type="InterPro" id="IPR015421">
    <property type="entry name" value="PyrdxlP-dep_Trfase_major"/>
</dbReference>
<dbReference type="Pfam" id="PF00392">
    <property type="entry name" value="GntR"/>
    <property type="match status" value="1"/>
</dbReference>
<evidence type="ECO:0000256" key="2">
    <source>
        <dbReference type="ARBA" id="ARBA00022898"/>
    </source>
</evidence>
<dbReference type="GO" id="GO:0008483">
    <property type="term" value="F:transaminase activity"/>
    <property type="evidence" value="ECO:0007669"/>
    <property type="project" value="UniProtKB-KW"/>
</dbReference>
<dbReference type="Proteomes" id="UP000663929">
    <property type="component" value="Chromosome"/>
</dbReference>
<evidence type="ECO:0000259" key="6">
    <source>
        <dbReference type="PROSITE" id="PS50949"/>
    </source>
</evidence>
<name>A0A8A4TIL2_SULCO</name>
<keyword evidence="7" id="KW-0808">Transferase</keyword>
<dbReference type="Gene3D" id="3.90.1150.10">
    <property type="entry name" value="Aspartate Aminotransferase, domain 1"/>
    <property type="match status" value="1"/>
</dbReference>
<keyword evidence="8" id="KW-1185">Reference proteome</keyword>
<sequence length="491" mass="54601">MPPKSSDDPARFRYEQLVCELSGLIRAGTFAPGERLPSVRKLKQQKKISATTILQAYRLLEDQGLVEAKPQSGFYVRPQIFMQPNRPRLTEPRSNPCEVDISDFLLEFFDSVSCSSIVPLGAAIPAGDLLPREKIYGFLAAAARSKAVDPKHYVCPRGIRALRHQIARRVYPRGVNLTDDDIMITCGATEAITLCLSAVAKAGDVIAVESPTYFGTLQIIECLGMRALEIPTCPTEGIQVTSLERIMQHNDIKAVLVQPSFHNPLGCVMPEADRADLVALCTRHQVPIIEDDLYGELSFEAPPPDLLKKHDRDGWVLTCSSFSKTLTPELRIGWVAPGRFFRQVQRAKLGHSLATAIPQQQAIAEFMRKGGYDHAIRRMRRVFCASLSRAIQAIGEWFPPETKATRPLGGFVLWVELPAEVNAMCLYREALDRGVSIAPGRLFSADDQYNNHIRLNCGVHWDTRVENAFKTLGHLTHELANPPSEDLLVAN</sequence>
<reference evidence="7" key="1">
    <citation type="submission" date="2021-03" db="EMBL/GenBank/DDBJ databases">
        <title>Acanthopleuribacteraceae sp. M133.</title>
        <authorList>
            <person name="Wang G."/>
        </authorList>
    </citation>
    <scope>NUCLEOTIDE SEQUENCE</scope>
    <source>
        <strain evidence="7">M133</strain>
    </source>
</reference>
<dbReference type="PANTHER" id="PTHR46577">
    <property type="entry name" value="HTH-TYPE TRANSCRIPTIONAL REGULATORY PROTEIN GABR"/>
    <property type="match status" value="1"/>
</dbReference>
<dbReference type="GO" id="GO:0003677">
    <property type="term" value="F:DNA binding"/>
    <property type="evidence" value="ECO:0007669"/>
    <property type="project" value="UniProtKB-KW"/>
</dbReference>
<keyword evidence="7" id="KW-0032">Aminotransferase</keyword>
<evidence type="ECO:0000256" key="5">
    <source>
        <dbReference type="ARBA" id="ARBA00023163"/>
    </source>
</evidence>
<evidence type="ECO:0000256" key="4">
    <source>
        <dbReference type="ARBA" id="ARBA00023125"/>
    </source>
</evidence>
<gene>
    <name evidence="7" type="ORF">J3U87_24175</name>
</gene>
<dbReference type="SUPFAM" id="SSF53383">
    <property type="entry name" value="PLP-dependent transferases"/>
    <property type="match status" value="1"/>
</dbReference>
<dbReference type="InterPro" id="IPR000524">
    <property type="entry name" value="Tscrpt_reg_HTH_GntR"/>
</dbReference>
<dbReference type="PANTHER" id="PTHR46577:SF2">
    <property type="entry name" value="TRANSCRIPTIONAL REGULATORY PROTEIN"/>
    <property type="match status" value="1"/>
</dbReference>
<protein>
    <submittedName>
        <fullName evidence="7">PLP-dependent aminotransferase family protein</fullName>
    </submittedName>
</protein>
<keyword evidence="2" id="KW-0663">Pyridoxal phosphate</keyword>
<dbReference type="KEGG" id="scor:J3U87_24175"/>
<proteinExistence type="inferred from homology"/>
<dbReference type="InterPro" id="IPR051446">
    <property type="entry name" value="HTH_trans_reg/aminotransferase"/>
</dbReference>